<dbReference type="EMBL" id="GG730049">
    <property type="protein sequence ID" value="EEZ92796.1"/>
    <property type="molecule type" value="Genomic_DNA"/>
</dbReference>
<evidence type="ECO:0000313" key="2">
    <source>
        <dbReference type="Proteomes" id="UP000009375"/>
    </source>
</evidence>
<dbReference type="AlphaFoldDB" id="D2EFV3"/>
<evidence type="ECO:0000313" key="1">
    <source>
        <dbReference type="EMBL" id="EEZ92796.1"/>
    </source>
</evidence>
<name>D2EFV3_PARA4</name>
<dbReference type="Proteomes" id="UP000009375">
    <property type="component" value="Unassembled WGS sequence"/>
</dbReference>
<protein>
    <submittedName>
        <fullName evidence="1">Uncharacterized protein</fullName>
    </submittedName>
</protein>
<accession>D2EFV3</accession>
<sequence>MVKYRILSQKKSENGRVIALALNYISPSMVKILLTKKLKVNSIVQIDNDIAYYKKKYIGKVLETRNAEDITINTDYSIKYTGGYSVDGKRIFLDKNFPKLIVVNNKIVNTIDSIAKHHEITEKWLVDFGYSYAYSHRLATSIERDFIKILGVNWQDYDREVGKYLHENYTRKLENTPLDLDLLPYVESRDSKALKEIKESMNTQILNIAQHGE</sequence>
<organism evidence="1 2">
    <name type="scientific">Candidatus Parvarchaeum acidiphilum ARMAN-4</name>
    <dbReference type="NCBI Taxonomy" id="662760"/>
    <lineage>
        <taxon>Archaea</taxon>
        <taxon>Candidatus Parvarchaeota</taxon>
        <taxon>Candidatus Parvarchaeum</taxon>
    </lineage>
</organism>
<gene>
    <name evidence="1" type="ORF">BJBARM4_0631</name>
</gene>
<reference evidence="1 2" key="1">
    <citation type="journal article" date="2010" name="Proc. Natl. Acad. Sci. U.S.A.">
        <title>Enigmatic, ultrasmall, uncultivated Archaea.</title>
        <authorList>
            <person name="Baker B.J."/>
            <person name="Comolli L.R."/>
            <person name="Dick G.J."/>
            <person name="Hauser L.J."/>
            <person name="Hyatt D."/>
            <person name="Dill B.D."/>
            <person name="Land M.L."/>
            <person name="Verberkmoes N.C."/>
            <person name="Hettich R.L."/>
            <person name="Banfield J.F."/>
        </authorList>
    </citation>
    <scope>NUCLEOTIDE SEQUENCE [LARGE SCALE GENOMIC DNA]</scope>
</reference>
<proteinExistence type="predicted"/>